<dbReference type="AlphaFoldDB" id="A0A371B6X9"/>
<name>A0A371B6X9_9BRAD</name>
<evidence type="ECO:0000313" key="1">
    <source>
        <dbReference type="EMBL" id="RDV03304.1"/>
    </source>
</evidence>
<dbReference type="OrthoDB" id="7202530at2"/>
<dbReference type="EMBL" id="QRGO01000001">
    <property type="protein sequence ID" value="RDV03304.1"/>
    <property type="molecule type" value="Genomic_DNA"/>
</dbReference>
<dbReference type="Proteomes" id="UP000263993">
    <property type="component" value="Unassembled WGS sequence"/>
</dbReference>
<comment type="caution">
    <text evidence="1">The sequence shown here is derived from an EMBL/GenBank/DDBJ whole genome shotgun (WGS) entry which is preliminary data.</text>
</comment>
<accession>A0A371B6X9</accession>
<dbReference type="SUPFAM" id="SSF52540">
    <property type="entry name" value="P-loop containing nucleoside triphosphate hydrolases"/>
    <property type="match status" value="1"/>
</dbReference>
<protein>
    <submittedName>
        <fullName evidence="1">DNA repair protein</fullName>
    </submittedName>
</protein>
<dbReference type="Gene3D" id="3.40.50.300">
    <property type="entry name" value="P-loop containing nucleotide triphosphate hydrolases"/>
    <property type="match status" value="1"/>
</dbReference>
<proteinExistence type="predicted"/>
<evidence type="ECO:0000313" key="2">
    <source>
        <dbReference type="Proteomes" id="UP000263993"/>
    </source>
</evidence>
<keyword evidence="2" id="KW-1185">Reference proteome</keyword>
<sequence length="256" mass="27013">MLDMLRQQLIRLQKPAGIADAPAVLPLGVPAVDDVLGGGLLSGALHEIAATSEAHLPAATGFTLGLAALATGNKNFVWIAEDMALTENGAPYGAGLDVFGLSPERLVIVAVAHRHELMAAMEEALRCRAVGVVIGEVRNGTLDAVAVRRLSLAASDSGTLAFFLRTQPTHDASTAVTRWVVGASPSVIPGHARQSASPNGSEFGAPRFAVHLTRNRRGPSASWILEWRNPDDRFVLAAPHEPVAAPLRHRPHQKVA</sequence>
<reference evidence="2" key="1">
    <citation type="submission" date="2018-08" db="EMBL/GenBank/DDBJ databases">
        <authorList>
            <person name="Kim S.-J."/>
            <person name="Jung G.-Y."/>
        </authorList>
    </citation>
    <scope>NUCLEOTIDE SEQUENCE [LARGE SCALE GENOMIC DNA]</scope>
    <source>
        <strain evidence="2">GY_H</strain>
    </source>
</reference>
<organism evidence="1 2">
    <name type="scientific">Undibacter mobilis</name>
    <dbReference type="NCBI Taxonomy" id="2292256"/>
    <lineage>
        <taxon>Bacteria</taxon>
        <taxon>Pseudomonadati</taxon>
        <taxon>Pseudomonadota</taxon>
        <taxon>Alphaproteobacteria</taxon>
        <taxon>Hyphomicrobiales</taxon>
        <taxon>Nitrobacteraceae</taxon>
        <taxon>Undibacter</taxon>
    </lineage>
</organism>
<dbReference type="RefSeq" id="WP_115515330.1">
    <property type="nucleotide sequence ID" value="NZ_QRGO01000001.1"/>
</dbReference>
<dbReference type="PIRSF" id="PIRSF034285">
    <property type="entry name" value="UCP034285"/>
    <property type="match status" value="1"/>
</dbReference>
<gene>
    <name evidence="1" type="ORF">DXH78_01095</name>
</gene>
<dbReference type="InterPro" id="IPR017026">
    <property type="entry name" value="ImuA"/>
</dbReference>
<dbReference type="InterPro" id="IPR027417">
    <property type="entry name" value="P-loop_NTPase"/>
</dbReference>